<dbReference type="InterPro" id="IPR043128">
    <property type="entry name" value="Rev_trsase/Diguanyl_cyclase"/>
</dbReference>
<dbReference type="SUPFAM" id="SSF56672">
    <property type="entry name" value="DNA/RNA polymerases"/>
    <property type="match status" value="1"/>
</dbReference>
<dbReference type="PANTHER" id="PTHR37984:SF5">
    <property type="entry name" value="PROTEIN NYNRIN-LIKE"/>
    <property type="match status" value="1"/>
</dbReference>
<evidence type="ECO:0000256" key="2">
    <source>
        <dbReference type="ARBA" id="ARBA00022664"/>
    </source>
</evidence>
<evidence type="ECO:0000259" key="12">
    <source>
        <dbReference type="PROSITE" id="PS50158"/>
    </source>
</evidence>
<keyword evidence="2" id="KW-0507">mRNA processing</keyword>
<dbReference type="InterPro" id="IPR001584">
    <property type="entry name" value="Integrase_cat-core"/>
</dbReference>
<keyword evidence="3" id="KW-0808">Transferase</keyword>
<evidence type="ECO:0000256" key="4">
    <source>
        <dbReference type="ARBA" id="ARBA00022695"/>
    </source>
</evidence>
<evidence type="ECO:0000256" key="1">
    <source>
        <dbReference type="ARBA" id="ARBA00012493"/>
    </source>
</evidence>
<keyword evidence="16" id="KW-1185">Reference proteome</keyword>
<dbReference type="EMBL" id="DF845234">
    <property type="protein sequence ID" value="GAT49029.1"/>
    <property type="molecule type" value="Genomic_DNA"/>
</dbReference>
<dbReference type="SUPFAM" id="SSF50630">
    <property type="entry name" value="Acid proteases"/>
    <property type="match status" value="1"/>
</dbReference>
<feature type="region of interest" description="Disordered" evidence="11">
    <location>
        <begin position="1507"/>
        <end position="1601"/>
    </location>
</feature>
<evidence type="ECO:0000259" key="13">
    <source>
        <dbReference type="PROSITE" id="PS50878"/>
    </source>
</evidence>
<dbReference type="Pfam" id="PF00078">
    <property type="entry name" value="RVT_1"/>
    <property type="match status" value="1"/>
</dbReference>
<evidence type="ECO:0000256" key="11">
    <source>
        <dbReference type="SAM" id="MobiDB-lite"/>
    </source>
</evidence>
<dbReference type="Pfam" id="PF00098">
    <property type="entry name" value="zf-CCHC"/>
    <property type="match status" value="1"/>
</dbReference>
<dbReference type="SMART" id="SM00343">
    <property type="entry name" value="ZnF_C2HC"/>
    <property type="match status" value="1"/>
</dbReference>
<keyword evidence="7" id="KW-0378">Hydrolase</keyword>
<dbReference type="InterPro" id="IPR000477">
    <property type="entry name" value="RT_dom"/>
</dbReference>
<dbReference type="Proteomes" id="UP000815677">
    <property type="component" value="Unassembled WGS sequence"/>
</dbReference>
<feature type="non-terminal residue" evidence="15">
    <location>
        <position position="1"/>
    </location>
</feature>
<feature type="compositionally biased region" description="Basic and acidic residues" evidence="11">
    <location>
        <begin position="233"/>
        <end position="244"/>
    </location>
</feature>
<name>A0ABQ0LET4_MYCCL</name>
<evidence type="ECO:0000256" key="8">
    <source>
        <dbReference type="ARBA" id="ARBA00022884"/>
    </source>
</evidence>
<evidence type="ECO:0000256" key="5">
    <source>
        <dbReference type="ARBA" id="ARBA00022722"/>
    </source>
</evidence>
<evidence type="ECO:0000313" key="16">
    <source>
        <dbReference type="Proteomes" id="UP000815677"/>
    </source>
</evidence>
<evidence type="ECO:0000256" key="3">
    <source>
        <dbReference type="ARBA" id="ARBA00022679"/>
    </source>
</evidence>
<feature type="region of interest" description="Disordered" evidence="11">
    <location>
        <begin position="176"/>
        <end position="244"/>
    </location>
</feature>
<dbReference type="InterPro" id="IPR036875">
    <property type="entry name" value="Znf_CCHC_sf"/>
</dbReference>
<proteinExistence type="predicted"/>
<dbReference type="InterPro" id="IPR012337">
    <property type="entry name" value="RNaseH-like_sf"/>
</dbReference>
<dbReference type="InterPro" id="IPR041588">
    <property type="entry name" value="Integrase_H2C2"/>
</dbReference>
<dbReference type="Gene3D" id="2.40.70.10">
    <property type="entry name" value="Acid Proteases"/>
    <property type="match status" value="1"/>
</dbReference>
<dbReference type="InterPro" id="IPR036397">
    <property type="entry name" value="RNaseH_sf"/>
</dbReference>
<evidence type="ECO:0000256" key="9">
    <source>
        <dbReference type="ARBA" id="ARBA00022918"/>
    </source>
</evidence>
<dbReference type="PROSITE" id="PS50878">
    <property type="entry name" value="RT_POL"/>
    <property type="match status" value="1"/>
</dbReference>
<dbReference type="PANTHER" id="PTHR37984">
    <property type="entry name" value="PROTEIN CBG26694"/>
    <property type="match status" value="1"/>
</dbReference>
<dbReference type="Pfam" id="PF17921">
    <property type="entry name" value="Integrase_H2C2"/>
    <property type="match status" value="1"/>
</dbReference>
<keyword evidence="9" id="KW-0695">RNA-directed DNA polymerase</keyword>
<accession>A0ABQ0LET4</accession>
<dbReference type="InterPro" id="IPR050951">
    <property type="entry name" value="Retrovirus_Pol_polyprotein"/>
</dbReference>
<keyword evidence="5" id="KW-0540">Nuclease</keyword>
<dbReference type="Gene3D" id="3.10.10.10">
    <property type="entry name" value="HIV Type 1 Reverse Transcriptase, subunit A, domain 1"/>
    <property type="match status" value="1"/>
</dbReference>
<dbReference type="EC" id="2.7.7.49" evidence="1"/>
<dbReference type="Gene3D" id="3.30.70.270">
    <property type="match status" value="2"/>
</dbReference>
<keyword evidence="10" id="KW-0863">Zinc-finger</keyword>
<feature type="compositionally biased region" description="Basic and acidic residues" evidence="11">
    <location>
        <begin position="1510"/>
        <end position="1521"/>
    </location>
</feature>
<keyword evidence="8" id="KW-0694">RNA-binding</keyword>
<keyword evidence="10" id="KW-0479">Metal-binding</keyword>
<dbReference type="InterPro" id="IPR041373">
    <property type="entry name" value="RT_RNaseH"/>
</dbReference>
<feature type="compositionally biased region" description="Polar residues" evidence="11">
    <location>
        <begin position="181"/>
        <end position="193"/>
    </location>
</feature>
<dbReference type="PROSITE" id="PS50158">
    <property type="entry name" value="ZF_CCHC"/>
    <property type="match status" value="1"/>
</dbReference>
<keyword evidence="6" id="KW-0255">Endonuclease</keyword>
<keyword evidence="10" id="KW-0862">Zinc</keyword>
<feature type="non-terminal residue" evidence="15">
    <location>
        <position position="1932"/>
    </location>
</feature>
<feature type="region of interest" description="Disordered" evidence="11">
    <location>
        <begin position="269"/>
        <end position="297"/>
    </location>
</feature>
<feature type="compositionally biased region" description="Low complexity" evidence="11">
    <location>
        <begin position="542"/>
        <end position="556"/>
    </location>
</feature>
<dbReference type="InterPro" id="IPR021109">
    <property type="entry name" value="Peptidase_aspartic_dom_sf"/>
</dbReference>
<dbReference type="SUPFAM" id="SSF57756">
    <property type="entry name" value="Retrovirus zinc finger-like domains"/>
    <property type="match status" value="1"/>
</dbReference>
<feature type="compositionally biased region" description="Basic residues" evidence="11">
    <location>
        <begin position="1550"/>
        <end position="1561"/>
    </location>
</feature>
<dbReference type="SUPFAM" id="SSF53098">
    <property type="entry name" value="Ribonuclease H-like"/>
    <property type="match status" value="1"/>
</dbReference>
<evidence type="ECO:0000259" key="14">
    <source>
        <dbReference type="PROSITE" id="PS50994"/>
    </source>
</evidence>
<dbReference type="Gene3D" id="1.10.340.70">
    <property type="match status" value="1"/>
</dbReference>
<evidence type="ECO:0000256" key="7">
    <source>
        <dbReference type="ARBA" id="ARBA00022801"/>
    </source>
</evidence>
<gene>
    <name evidence="15" type="ORF">MCHLO_06392</name>
</gene>
<dbReference type="InterPro" id="IPR043502">
    <property type="entry name" value="DNA/RNA_pol_sf"/>
</dbReference>
<dbReference type="CDD" id="cd01647">
    <property type="entry name" value="RT_LTR"/>
    <property type="match status" value="1"/>
</dbReference>
<feature type="region of interest" description="Disordered" evidence="11">
    <location>
        <begin position="525"/>
        <end position="558"/>
    </location>
</feature>
<sequence length="1932" mass="217567">MLLKPIAPTRYDGEPSANAFHRFIREATTYVEMGRVPDDRKVFFISYYLDGKARDFYNQIVVTSNQDYKLDRFFIELFDFCFPTDFRNTQRRRLYKCYQNAKSVAAHVAEWSEIYNTIGLEDDQEKVVRLFNSFMYKIQTEILRKGIDPEKATWEEVVRAAEKAEILVKIEEKNLARESGSRQTRQPQASGSNAPLPPRRNGQRGRGRGRGGRSFTRSRDEVMRTSSVNLPAKSKDTAGLDLSPEKRNEMLAKGLCFKCGEPGHISRNCPKATTASSKRRGKPPGIGANAVHVSAASTSRTREGEVLEHIEYFSDFELIPEHAPSRIGDLYALVAARILQMAQPFPGNPNSGTADPTLNAERFSIHEIAGDQYAIIDHESDDPDVLVDADDLRNPQFCPARLYAWMRAEAVGLDPETLGIESEPRFDQEMDDALEVGARMVLEDSQWDGTEEYATWERFQVEGDEETLTVSDNALGIELELPRASLLNQDFDLKAWYRTAVSLKCDAESDLDLHLVLPPPESISLSDFEVPSDTEQSDAEQSVTSSTPSSMPSLESAPPMVVPHEYDVLAELPGFISDDKGEPVNETDPPEDSPNEGKKPWEIFDPNIPDVDFRAVHRLLYRRLRAWQIGQWVNPNTGAPFSKRLGDVMGNTVAAVLQFFQPYPGDDTIPDGDPRRYGTRFRVDRVSDNDYTVEDLFFNEISVLPLEYLRMENFSLVGWYAQRRAEVLEIEYVPSVLHDVVVGELLADAVQQYILEFNQHVPILDDVRVHRIQPDLPDPRIPDTFRICMPYRDYHCPRPLISEEMLTNPAFDLMRPASIDCNGVQVPPDGVKGIQRTALAPKRANRTVAKPLVIVVRVNGEPVRALLDSGSLGDLISTTTADQLKLKRLQLSDLLTLQLATQGSRSKINHFARVCFQYQDIDNEREFLVANLSGYDMILGTSWLYQHQVSIGLNPARVLVGSANALPLEGIATAQVYAGLSGVELDRLQAARDEILEYAKPICKVASETPLPPLRAINHAIPLIDEDKIYPWRPSRCPEALRPLWDAKRRAYLNTGRWEITNSGNTAPMLLIPKAKSNPPKLRVVVDLRARNANTKKMTSPLPDMEGILRRVSRCKYRSLIDGQDAYEQIRVVPEHVPRTAVSTPDGNMVSHVLQQGDCNAPATYQSLMNYLFSDFIGRFMDVYLDDIIVYSDTLEDHIMHLKLIIDVLKREKLFLSENKIQLLKSELKVLGRVVDDEGIRMDTEKVDSVLNWKTPTNRDLLRGFLGSVGYLADDAPNIRIPMGVLHVLTSDSVPFRWGFTHQRVFEDVKRIIATARDHRRKPLEYGPDAPPVWLVTDGCNTGIAGVVCQGEDWRKARVAAFFSAKLNSAQQNYAVHEIEMLAGVEAMFRHRDILQGCQFKWVTDHKGLTHLVNQRNLSGRQARWIEKISSFDFEIQYVPGAENVLADSLSRIYSNEGPGTVRARSEYTYHDVLDNNELEINSITMPVYTGLEAMALTSDRVTRSMTRAAEAEERAARELEEGAVAGNGSGEFGPTTGVLPKEGGPTQPKTRRIGPGRKTRTVPAGTGDHGGKDGGKAGSPLSKLEDPADGLSRSNAEATAGSDVNERILLEQELEQMDPSLLSVVNSGWQGLDLTEYIANKYIQDAFFKQILDAPKQFRNFDVENGLIYLKSDDRRILCVPNLTYRGHNIREIVISEAHSILAHLGVRKTLDYLRDHFWWKEMVDDTHSFCESCQTCKRSKPSNQKPYGLLHSLNPPKEPWDSIGVDFVGPLPESKNRDAVYNSITVVIDLLSGMVHLVPSRINYTARQMAELIFEEVYKLHGLPKSIVSDRDSLFTSVFWKRLHDLIGVRLHMSSAYHPESDGGTERANRTVTQMLRQCIGSKQHDWVQKLPAIEFAMNSARSETTGYTPFFLNTGRMPRSLLWNSDRSR</sequence>
<feature type="domain" description="CCHC-type" evidence="12">
    <location>
        <begin position="256"/>
        <end position="271"/>
    </location>
</feature>
<dbReference type="Pfam" id="PF08284">
    <property type="entry name" value="RVP_2"/>
    <property type="match status" value="1"/>
</dbReference>
<dbReference type="Pfam" id="PF17917">
    <property type="entry name" value="RT_RNaseH"/>
    <property type="match status" value="1"/>
</dbReference>
<feature type="region of interest" description="Disordered" evidence="11">
    <location>
        <begin position="577"/>
        <end position="603"/>
    </location>
</feature>
<dbReference type="PROSITE" id="PS50994">
    <property type="entry name" value="INTEGRASE"/>
    <property type="match status" value="1"/>
</dbReference>
<protein>
    <recommendedName>
        <fullName evidence="1">RNA-directed DNA polymerase</fullName>
        <ecNumber evidence="1">2.7.7.49</ecNumber>
    </recommendedName>
</protein>
<dbReference type="Gene3D" id="4.10.60.10">
    <property type="entry name" value="Zinc finger, CCHC-type"/>
    <property type="match status" value="1"/>
</dbReference>
<dbReference type="CDD" id="cd00303">
    <property type="entry name" value="retropepsin_like"/>
    <property type="match status" value="1"/>
</dbReference>
<evidence type="ECO:0000313" key="15">
    <source>
        <dbReference type="EMBL" id="GAT49029.1"/>
    </source>
</evidence>
<reference evidence="15" key="1">
    <citation type="submission" date="2014-09" db="EMBL/GenBank/DDBJ databases">
        <title>Genome sequence of the luminous mushroom Mycena chlorophos for searching fungal bioluminescence genes.</title>
        <authorList>
            <person name="Tanaka Y."/>
            <person name="Kasuga D."/>
            <person name="Oba Y."/>
            <person name="Hase S."/>
            <person name="Sato K."/>
            <person name="Oba Y."/>
            <person name="Sakakibara Y."/>
        </authorList>
    </citation>
    <scope>NUCLEOTIDE SEQUENCE</scope>
</reference>
<evidence type="ECO:0000256" key="10">
    <source>
        <dbReference type="PROSITE-ProRule" id="PRU00047"/>
    </source>
</evidence>
<dbReference type="CDD" id="cd09274">
    <property type="entry name" value="RNase_HI_RT_Ty3"/>
    <property type="match status" value="1"/>
</dbReference>
<feature type="compositionally biased region" description="Basic residues" evidence="11">
    <location>
        <begin position="201"/>
        <end position="211"/>
    </location>
</feature>
<dbReference type="Gene3D" id="3.30.420.10">
    <property type="entry name" value="Ribonuclease H-like superfamily/Ribonuclease H"/>
    <property type="match status" value="1"/>
</dbReference>
<evidence type="ECO:0000256" key="6">
    <source>
        <dbReference type="ARBA" id="ARBA00022759"/>
    </source>
</evidence>
<feature type="domain" description="Integrase catalytic" evidence="14">
    <location>
        <begin position="1757"/>
        <end position="1920"/>
    </location>
</feature>
<dbReference type="InterPro" id="IPR001878">
    <property type="entry name" value="Znf_CCHC"/>
</dbReference>
<organism evidence="15 16">
    <name type="scientific">Mycena chlorophos</name>
    <name type="common">Agaric fungus</name>
    <name type="synonym">Agaricus chlorophos</name>
    <dbReference type="NCBI Taxonomy" id="658473"/>
    <lineage>
        <taxon>Eukaryota</taxon>
        <taxon>Fungi</taxon>
        <taxon>Dikarya</taxon>
        <taxon>Basidiomycota</taxon>
        <taxon>Agaricomycotina</taxon>
        <taxon>Agaricomycetes</taxon>
        <taxon>Agaricomycetidae</taxon>
        <taxon>Agaricales</taxon>
        <taxon>Marasmiineae</taxon>
        <taxon>Mycenaceae</taxon>
        <taxon>Mycena</taxon>
    </lineage>
</organism>
<feature type="domain" description="Reverse transcriptase" evidence="13">
    <location>
        <begin position="1053"/>
        <end position="1235"/>
    </location>
</feature>
<keyword evidence="4" id="KW-0548">Nucleotidyltransferase</keyword>